<evidence type="ECO:0000313" key="2">
    <source>
        <dbReference type="EMBL" id="OGL86305.1"/>
    </source>
</evidence>
<dbReference type="SUPFAM" id="SSF46955">
    <property type="entry name" value="Putative DNA-binding domain"/>
    <property type="match status" value="1"/>
</dbReference>
<dbReference type="InterPro" id="IPR041657">
    <property type="entry name" value="HTH_17"/>
</dbReference>
<evidence type="ECO:0000259" key="1">
    <source>
        <dbReference type="PROSITE" id="PS50937"/>
    </source>
</evidence>
<dbReference type="PROSITE" id="PS50937">
    <property type="entry name" value="HTH_MERR_2"/>
    <property type="match status" value="1"/>
</dbReference>
<gene>
    <name evidence="2" type="ORF">A3I41_01955</name>
</gene>
<dbReference type="Gene3D" id="1.10.1660.10">
    <property type="match status" value="1"/>
</dbReference>
<dbReference type="Pfam" id="PF12728">
    <property type="entry name" value="HTH_17"/>
    <property type="match status" value="1"/>
</dbReference>
<reference evidence="2 3" key="1">
    <citation type="journal article" date="2016" name="Nat. Commun.">
        <title>Thousands of microbial genomes shed light on interconnected biogeochemical processes in an aquifer system.</title>
        <authorList>
            <person name="Anantharaman K."/>
            <person name="Brown C.T."/>
            <person name="Hug L.A."/>
            <person name="Sharon I."/>
            <person name="Castelle C.J."/>
            <person name="Probst A.J."/>
            <person name="Thomas B.C."/>
            <person name="Singh A."/>
            <person name="Wilkins M.J."/>
            <person name="Karaoz U."/>
            <person name="Brodie E.L."/>
            <person name="Williams K.H."/>
            <person name="Hubbard S.S."/>
            <person name="Banfield J.F."/>
        </authorList>
    </citation>
    <scope>NUCLEOTIDE SEQUENCE [LARGE SCALE GENOMIC DNA]</scope>
</reference>
<dbReference type="InterPro" id="IPR009061">
    <property type="entry name" value="DNA-bd_dom_put_sf"/>
</dbReference>
<dbReference type="NCBIfam" id="TIGR01764">
    <property type="entry name" value="excise"/>
    <property type="match status" value="1"/>
</dbReference>
<proteinExistence type="predicted"/>
<evidence type="ECO:0000313" key="3">
    <source>
        <dbReference type="Proteomes" id="UP000176593"/>
    </source>
</evidence>
<dbReference type="EMBL" id="MGEQ01000010">
    <property type="protein sequence ID" value="OGL86305.1"/>
    <property type="molecule type" value="Genomic_DNA"/>
</dbReference>
<feature type="domain" description="HTH merR-type" evidence="1">
    <location>
        <begin position="8"/>
        <end position="52"/>
    </location>
</feature>
<accession>A0A1F7V7C9</accession>
<dbReference type="InterPro" id="IPR000551">
    <property type="entry name" value="MerR-type_HTH_dom"/>
</dbReference>
<organism evidence="2 3">
    <name type="scientific">Candidatus Uhrbacteria bacterium RIFCSPLOWO2_02_FULL_48_18</name>
    <dbReference type="NCBI Taxonomy" id="1802408"/>
    <lineage>
        <taxon>Bacteria</taxon>
        <taxon>Candidatus Uhriibacteriota</taxon>
    </lineage>
</organism>
<name>A0A1F7V7C9_9BACT</name>
<sequence length="244" mass="27450">MISFSKNYLTISEAARYLGVSQMTLRRWHNDGTFSASYVTPGGHRYYSLADLNKKTKGILRLAQEWVHAETPFVPESDFYCQTSDVFKTRFERMVHEMDANPLFIKTASLISSAAGEIGSNSYDHNIGNWPDVPGIFFAYDLGKRIIILADRGQGVLKTLQRVRPNLVSDQEALHVAFTEILTSRENEHRGNGLKYTKDALNLADATLNFQSGTATLRIQKGILKFKTEKTPDPIHGCLSVIEF</sequence>
<protein>
    <recommendedName>
        <fullName evidence="1">HTH merR-type domain-containing protein</fullName>
    </recommendedName>
</protein>
<dbReference type="SMART" id="SM00422">
    <property type="entry name" value="HTH_MERR"/>
    <property type="match status" value="1"/>
</dbReference>
<dbReference type="InterPro" id="IPR010093">
    <property type="entry name" value="SinI_DNA-bd"/>
</dbReference>
<dbReference type="AlphaFoldDB" id="A0A1F7V7C9"/>
<dbReference type="GO" id="GO:0003677">
    <property type="term" value="F:DNA binding"/>
    <property type="evidence" value="ECO:0007669"/>
    <property type="project" value="InterPro"/>
</dbReference>
<dbReference type="Proteomes" id="UP000176593">
    <property type="component" value="Unassembled WGS sequence"/>
</dbReference>
<dbReference type="CDD" id="cd04762">
    <property type="entry name" value="HTH_MerR-trunc"/>
    <property type="match status" value="1"/>
</dbReference>
<comment type="caution">
    <text evidence="2">The sequence shown here is derived from an EMBL/GenBank/DDBJ whole genome shotgun (WGS) entry which is preliminary data.</text>
</comment>
<dbReference type="GO" id="GO:0006355">
    <property type="term" value="P:regulation of DNA-templated transcription"/>
    <property type="evidence" value="ECO:0007669"/>
    <property type="project" value="InterPro"/>
</dbReference>